<dbReference type="Proteomes" id="UP000638188">
    <property type="component" value="Unassembled WGS sequence"/>
</dbReference>
<dbReference type="Pfam" id="PF01883">
    <property type="entry name" value="FeS_assembly_P"/>
    <property type="match status" value="1"/>
</dbReference>
<proteinExistence type="predicted"/>
<feature type="domain" description="MIP18 family-like" evidence="1">
    <location>
        <begin position="79"/>
        <end position="152"/>
    </location>
</feature>
<sequence length="177" mass="19765">MERRMVVAQADCPARRVPDGTPLTIPKDTFVTITQALGGNYTVTYNGQMVRVDGTDAARLGLEPELLSFPEPTDDQIHEDQVWEALRTVYDPEIPVDLVNLGLIYAVSVDQEHRRVDIRMTLTAPACGMGPVLVGDVEYRVRRVPNVEAVKVDLVFDPAWSREMMSEEAQLATGMFF</sequence>
<evidence type="ECO:0000313" key="2">
    <source>
        <dbReference type="EMBL" id="GGD03292.1"/>
    </source>
</evidence>
<evidence type="ECO:0000313" key="3">
    <source>
        <dbReference type="Proteomes" id="UP000638188"/>
    </source>
</evidence>
<comment type="caution">
    <text evidence="2">The sequence shown here is derived from an EMBL/GenBank/DDBJ whole genome shotgun (WGS) entry which is preliminary data.</text>
</comment>
<dbReference type="SUPFAM" id="SSF117916">
    <property type="entry name" value="Fe-S cluster assembly (FSCA) domain-like"/>
    <property type="match status" value="1"/>
</dbReference>
<keyword evidence="3" id="KW-1185">Reference proteome</keyword>
<dbReference type="InterPro" id="IPR034904">
    <property type="entry name" value="FSCA_dom_sf"/>
</dbReference>
<accession>A0ABQ1PTR1</accession>
<evidence type="ECO:0000259" key="1">
    <source>
        <dbReference type="Pfam" id="PF01883"/>
    </source>
</evidence>
<dbReference type="NCBIfam" id="TIGR03406">
    <property type="entry name" value="FeS_long_SufT"/>
    <property type="match status" value="1"/>
</dbReference>
<gene>
    <name evidence="2" type="ORF">GCM10007418_23050</name>
</gene>
<dbReference type="InterPro" id="IPR002744">
    <property type="entry name" value="MIP18-like"/>
</dbReference>
<dbReference type="RefSeq" id="WP_223825384.1">
    <property type="nucleotide sequence ID" value="NZ_BMFF01000004.1"/>
</dbReference>
<dbReference type="InterPro" id="IPR052339">
    <property type="entry name" value="Fe-S_Maturation_MIP18"/>
</dbReference>
<dbReference type="Gene3D" id="3.30.300.130">
    <property type="entry name" value="Fe-S cluster assembly (FSCA)"/>
    <property type="match status" value="1"/>
</dbReference>
<organism evidence="2 3">
    <name type="scientific">Halopseudomonas salina</name>
    <dbReference type="NCBI Taxonomy" id="1323744"/>
    <lineage>
        <taxon>Bacteria</taxon>
        <taxon>Pseudomonadati</taxon>
        <taxon>Pseudomonadota</taxon>
        <taxon>Gammaproteobacteria</taxon>
        <taxon>Pseudomonadales</taxon>
        <taxon>Pseudomonadaceae</taxon>
        <taxon>Halopseudomonas</taxon>
    </lineage>
</organism>
<dbReference type="PANTHER" id="PTHR42831:SF1">
    <property type="entry name" value="FE-S PROTEIN MATURATION AUXILIARY FACTOR YITW"/>
    <property type="match status" value="1"/>
</dbReference>
<dbReference type="InterPro" id="IPR017776">
    <property type="entry name" value="FeS_assembly_SufT_put"/>
</dbReference>
<dbReference type="EMBL" id="BMFF01000004">
    <property type="protein sequence ID" value="GGD03292.1"/>
    <property type="molecule type" value="Genomic_DNA"/>
</dbReference>
<reference evidence="3" key="1">
    <citation type="journal article" date="2019" name="Int. J. Syst. Evol. Microbiol.">
        <title>The Global Catalogue of Microorganisms (GCM) 10K type strain sequencing project: providing services to taxonomists for standard genome sequencing and annotation.</title>
        <authorList>
            <consortium name="The Broad Institute Genomics Platform"/>
            <consortium name="The Broad Institute Genome Sequencing Center for Infectious Disease"/>
            <person name="Wu L."/>
            <person name="Ma J."/>
        </authorList>
    </citation>
    <scope>NUCLEOTIDE SEQUENCE [LARGE SCALE GENOMIC DNA]</scope>
    <source>
        <strain evidence="3">CGMCC 1.12482</strain>
    </source>
</reference>
<dbReference type="PANTHER" id="PTHR42831">
    <property type="entry name" value="FE-S PROTEIN MATURATION AUXILIARY FACTOR YITW"/>
    <property type="match status" value="1"/>
</dbReference>
<name>A0ABQ1PTR1_9GAMM</name>
<protein>
    <submittedName>
        <fullName evidence="2">Fe-S cluster assembly protein SufT</fullName>
    </submittedName>
</protein>